<dbReference type="GO" id="GO:0005524">
    <property type="term" value="F:ATP binding"/>
    <property type="evidence" value="ECO:0007669"/>
    <property type="project" value="UniProtKB-KW"/>
</dbReference>
<evidence type="ECO:0000259" key="9">
    <source>
        <dbReference type="PROSITE" id="PS50893"/>
    </source>
</evidence>
<dbReference type="GeneTree" id="ENSGT00940000155431"/>
<feature type="domain" description="ABC transporter" evidence="9">
    <location>
        <begin position="461"/>
        <end position="686"/>
    </location>
</feature>
<dbReference type="FunFam" id="3.40.50.300:FF:000604">
    <property type="entry name" value="ABC transporter B family member 28"/>
    <property type="match status" value="1"/>
</dbReference>
<feature type="transmembrane region" description="Helical" evidence="8">
    <location>
        <begin position="365"/>
        <end position="385"/>
    </location>
</feature>
<evidence type="ECO:0000256" key="1">
    <source>
        <dbReference type="ARBA" id="ARBA00004141"/>
    </source>
</evidence>
<keyword evidence="7 8" id="KW-0472">Membrane</keyword>
<dbReference type="AlphaFoldDB" id="A0A3Q2X9I1"/>
<keyword evidence="4" id="KW-0547">Nucleotide-binding</keyword>
<dbReference type="PANTHER" id="PTHR43394:SF14">
    <property type="entry name" value="TRANSPORTER 2, ATP BINDING CASSETTE SUBFAMILY B"/>
    <property type="match status" value="1"/>
</dbReference>
<keyword evidence="6 8" id="KW-1133">Transmembrane helix</keyword>
<dbReference type="SUPFAM" id="SSF90123">
    <property type="entry name" value="ABC transporter transmembrane region"/>
    <property type="match status" value="1"/>
</dbReference>
<dbReference type="GO" id="GO:0015421">
    <property type="term" value="F:ABC-type oligopeptide transporter activity"/>
    <property type="evidence" value="ECO:0007669"/>
    <property type="project" value="TreeGrafter"/>
</dbReference>
<evidence type="ECO:0000256" key="2">
    <source>
        <dbReference type="ARBA" id="ARBA00022448"/>
    </source>
</evidence>
<evidence type="ECO:0000256" key="5">
    <source>
        <dbReference type="ARBA" id="ARBA00022840"/>
    </source>
</evidence>
<dbReference type="InterPro" id="IPR036640">
    <property type="entry name" value="ABC1_TM_sf"/>
</dbReference>
<name>A0A3Q2X9I1_HIPCM</name>
<accession>A0A3Q2X9I1</accession>
<evidence type="ECO:0000256" key="7">
    <source>
        <dbReference type="ARBA" id="ARBA00023136"/>
    </source>
</evidence>
<sequence>MAKKSSALRQAFAAFWALVADACLVAATARTPTPGAGSSFWLSVWLFALLRCCVALAAAFLVNLGGELPAAPARFLALHSALPAPRRRGSRAAGSCAPEPPSLAAASLWEVGVPDSLSGRREKRQKPRVLFMRVLYRPDLVLLLGGFCFLTLAAVCEIRIRYYTGKVIDNLREDFVPDDFLSALLLMGVFSVGSAVGAGSRGGLLMWAINSFKCRVKAKLFRVQTNQEMAFFDTVKTGELTSLLSKDIPLMAETVCLNINVLLRTLIQTVYTLALMVNLSWMLTCLVLLEVPVTGFIQTISNKKHRRLTQAVHDSMTAANETANEIILAVRTVRSFNAEKHEARHYDDRLMDTHRVKTRRETVRFISLLAQRLIGLAVHVLMLWYGRLFIQRGQMTTGNLVSFILYQSDIGHNIRTLIHISGNMLNSVGAAGKVFEVLDRRPRIRTDGKLAPESLAGHVIFRHVNFAYPAHPDVTVLQDFSLELPAGQTTALVGVSGEGKSTCVTLLKRLYELQDGEILLDQADEKVKIAVVSQEPVLFHGSVRHNIAYGLEDCSLDAIQEAARQANAHDFISRLEKGYDTEVGEGGGLLSKSERQRVAIARALVRRPRVLILDEVTSSLDEPSERKVLQGLLRRSERSVLLITHRLKRPETIDQIAVIGGGGVRERGTHRQLMDQKGIYYKMELFSEFPRGGREEDDFLRFTPSL</sequence>
<evidence type="ECO:0000256" key="8">
    <source>
        <dbReference type="SAM" id="Phobius"/>
    </source>
</evidence>
<dbReference type="PROSITE" id="PS50929">
    <property type="entry name" value="ABC_TM1F"/>
    <property type="match status" value="1"/>
</dbReference>
<evidence type="ECO:0000313" key="11">
    <source>
        <dbReference type="Ensembl" id="ENSHCOP00000000850.1"/>
    </source>
</evidence>
<feature type="transmembrane region" description="Helical" evidence="8">
    <location>
        <begin position="180"/>
        <end position="209"/>
    </location>
</feature>
<dbReference type="Pfam" id="PF00005">
    <property type="entry name" value="ABC_tran"/>
    <property type="match status" value="1"/>
</dbReference>
<keyword evidence="12" id="KW-1185">Reference proteome</keyword>
<dbReference type="PROSITE" id="PS50893">
    <property type="entry name" value="ABC_TRANSPORTER_2"/>
    <property type="match status" value="1"/>
</dbReference>
<evidence type="ECO:0000256" key="6">
    <source>
        <dbReference type="ARBA" id="ARBA00022989"/>
    </source>
</evidence>
<dbReference type="SMART" id="SM00382">
    <property type="entry name" value="AAA"/>
    <property type="match status" value="1"/>
</dbReference>
<dbReference type="GO" id="GO:0016887">
    <property type="term" value="F:ATP hydrolysis activity"/>
    <property type="evidence" value="ECO:0007669"/>
    <property type="project" value="InterPro"/>
</dbReference>
<evidence type="ECO:0000256" key="3">
    <source>
        <dbReference type="ARBA" id="ARBA00022692"/>
    </source>
</evidence>
<keyword evidence="3 8" id="KW-0812">Transmembrane</keyword>
<feature type="transmembrane region" description="Helical" evidence="8">
    <location>
        <begin position="140"/>
        <end position="160"/>
    </location>
</feature>
<dbReference type="STRING" id="109280.ENSHCOP00000000850"/>
<dbReference type="Gene3D" id="3.40.50.300">
    <property type="entry name" value="P-loop containing nucleotide triphosphate hydrolases"/>
    <property type="match status" value="1"/>
</dbReference>
<dbReference type="Proteomes" id="UP000264820">
    <property type="component" value="Unplaced"/>
</dbReference>
<dbReference type="InterPro" id="IPR003593">
    <property type="entry name" value="AAA+_ATPase"/>
</dbReference>
<dbReference type="SUPFAM" id="SSF52540">
    <property type="entry name" value="P-loop containing nucleoside triphosphate hydrolases"/>
    <property type="match status" value="1"/>
</dbReference>
<reference evidence="11" key="1">
    <citation type="submission" date="2025-08" db="UniProtKB">
        <authorList>
            <consortium name="Ensembl"/>
        </authorList>
    </citation>
    <scope>IDENTIFICATION</scope>
</reference>
<comment type="subcellular location">
    <subcellularLocation>
        <location evidence="1">Membrane</location>
        <topology evidence="1">Multi-pass membrane protein</topology>
    </subcellularLocation>
</comment>
<dbReference type="Ensembl" id="ENSHCOT00000013081.1">
    <property type="protein sequence ID" value="ENSHCOP00000000850.1"/>
    <property type="gene ID" value="ENSHCOG00000001771.1"/>
</dbReference>
<dbReference type="Pfam" id="PF00664">
    <property type="entry name" value="ABC_membrane"/>
    <property type="match status" value="1"/>
</dbReference>
<reference evidence="11" key="2">
    <citation type="submission" date="2025-09" db="UniProtKB">
        <authorList>
            <consortium name="Ensembl"/>
        </authorList>
    </citation>
    <scope>IDENTIFICATION</scope>
</reference>
<dbReference type="InterPro" id="IPR027417">
    <property type="entry name" value="P-loop_NTPase"/>
</dbReference>
<keyword evidence="2" id="KW-0813">Transport</keyword>
<dbReference type="Gene3D" id="1.20.1560.10">
    <property type="entry name" value="ABC transporter type 1, transmembrane domain"/>
    <property type="match status" value="1"/>
</dbReference>
<feature type="domain" description="ABC transmembrane type-1" evidence="10">
    <location>
        <begin position="144"/>
        <end position="426"/>
    </location>
</feature>
<evidence type="ECO:0000259" key="10">
    <source>
        <dbReference type="PROSITE" id="PS50929"/>
    </source>
</evidence>
<feature type="transmembrane region" description="Helical" evidence="8">
    <location>
        <begin position="42"/>
        <end position="64"/>
    </location>
</feature>
<dbReference type="InterPro" id="IPR011527">
    <property type="entry name" value="ABC1_TM_dom"/>
</dbReference>
<evidence type="ECO:0000256" key="4">
    <source>
        <dbReference type="ARBA" id="ARBA00022741"/>
    </source>
</evidence>
<dbReference type="GO" id="GO:0016020">
    <property type="term" value="C:membrane"/>
    <property type="evidence" value="ECO:0007669"/>
    <property type="project" value="UniProtKB-SubCell"/>
</dbReference>
<protein>
    <submittedName>
        <fullName evidence="11">Transporter associated with antigen processing, subunit type a</fullName>
    </submittedName>
</protein>
<evidence type="ECO:0000313" key="12">
    <source>
        <dbReference type="Proteomes" id="UP000264820"/>
    </source>
</evidence>
<organism evidence="11 12">
    <name type="scientific">Hippocampus comes</name>
    <name type="common">Tiger tail seahorse</name>
    <dbReference type="NCBI Taxonomy" id="109280"/>
    <lineage>
        <taxon>Eukaryota</taxon>
        <taxon>Metazoa</taxon>
        <taxon>Chordata</taxon>
        <taxon>Craniata</taxon>
        <taxon>Vertebrata</taxon>
        <taxon>Euteleostomi</taxon>
        <taxon>Actinopterygii</taxon>
        <taxon>Neopterygii</taxon>
        <taxon>Teleostei</taxon>
        <taxon>Neoteleostei</taxon>
        <taxon>Acanthomorphata</taxon>
        <taxon>Syngnathiaria</taxon>
        <taxon>Syngnathiformes</taxon>
        <taxon>Syngnathoidei</taxon>
        <taxon>Syngnathidae</taxon>
        <taxon>Hippocampus</taxon>
    </lineage>
</organism>
<proteinExistence type="predicted"/>
<dbReference type="GO" id="GO:0005737">
    <property type="term" value="C:cytoplasm"/>
    <property type="evidence" value="ECO:0007669"/>
    <property type="project" value="UniProtKB-ARBA"/>
</dbReference>
<dbReference type="InterPro" id="IPR003439">
    <property type="entry name" value="ABC_transporter-like_ATP-bd"/>
</dbReference>
<dbReference type="InterPro" id="IPR039421">
    <property type="entry name" value="Type_1_exporter"/>
</dbReference>
<keyword evidence="5" id="KW-0067">ATP-binding</keyword>
<dbReference type="PANTHER" id="PTHR43394">
    <property type="entry name" value="ATP-DEPENDENT PERMEASE MDL1, MITOCHONDRIAL"/>
    <property type="match status" value="1"/>
</dbReference>